<dbReference type="PANTHER" id="PTHR11575:SF24">
    <property type="entry name" value="5'-NUCLEOTIDASE"/>
    <property type="match status" value="1"/>
</dbReference>
<comment type="similarity">
    <text evidence="1">Belongs to the 5'-nucleotidase family.</text>
</comment>
<reference evidence="4 5" key="1">
    <citation type="journal article" date="2008" name="Proc. Natl. Acad. Sci. U.S.A.">
        <title>The genome of Cyanothece 51142, a unicellular diazotrophic cyanobacterium important in the marine nitrogen cycle.</title>
        <authorList>
            <person name="Welsh E.A."/>
            <person name="Liberton M."/>
            <person name="Stoeckel J."/>
            <person name="Loh T."/>
            <person name="Elvitigala T."/>
            <person name="Wang C."/>
            <person name="Wollam A."/>
            <person name="Fulton R.S."/>
            <person name="Clifton S.W."/>
            <person name="Jacobs J.M."/>
            <person name="Aurora R."/>
            <person name="Ghosh B.K."/>
            <person name="Sherman L.A."/>
            <person name="Smith R.D."/>
            <person name="Wilson R.K."/>
            <person name="Pakrasi H.B."/>
        </authorList>
    </citation>
    <scope>NUCLEOTIDE SEQUENCE [LARGE SCALE GENOMIC DNA]</scope>
    <source>
        <strain evidence="5">ATCC 51142 / BH68</strain>
    </source>
</reference>
<dbReference type="Gene3D" id="3.90.780.10">
    <property type="entry name" value="5'-Nucleotidase, C-terminal domain"/>
    <property type="match status" value="1"/>
</dbReference>
<evidence type="ECO:0000256" key="1">
    <source>
        <dbReference type="RuleBase" id="RU362119"/>
    </source>
</evidence>
<evidence type="ECO:0000259" key="2">
    <source>
        <dbReference type="Pfam" id="PF02872"/>
    </source>
</evidence>
<name>B1WVH9_CROS5</name>
<protein>
    <submittedName>
        <fullName evidence="4">Alkaline phosphatase</fullName>
    </submittedName>
</protein>
<organism evidence="4 5">
    <name type="scientific">Crocosphaera subtropica (strain ATCC 51142 / BH68)</name>
    <name type="common">Cyanothece sp. (strain ATCC 51142)</name>
    <dbReference type="NCBI Taxonomy" id="43989"/>
    <lineage>
        <taxon>Bacteria</taxon>
        <taxon>Bacillati</taxon>
        <taxon>Cyanobacteriota</taxon>
        <taxon>Cyanophyceae</taxon>
        <taxon>Oscillatoriophycideae</taxon>
        <taxon>Chroococcales</taxon>
        <taxon>Aphanothecaceae</taxon>
        <taxon>Crocosphaera</taxon>
        <taxon>Crocosphaera subtropica</taxon>
    </lineage>
</organism>
<dbReference type="RefSeq" id="WP_009543329.1">
    <property type="nucleotide sequence ID" value="NC_010546.1"/>
</dbReference>
<dbReference type="GO" id="GO:0016787">
    <property type="term" value="F:hydrolase activity"/>
    <property type="evidence" value="ECO:0007669"/>
    <property type="project" value="UniProtKB-KW"/>
</dbReference>
<dbReference type="OrthoDB" id="9768561at2"/>
<dbReference type="STRING" id="43989.cce_4621"/>
<keyword evidence="1" id="KW-0547">Nucleotide-binding</keyword>
<dbReference type="InterPro" id="IPR029052">
    <property type="entry name" value="Metallo-depent_PP-like"/>
</dbReference>
<dbReference type="Pfam" id="PF07589">
    <property type="entry name" value="PEP-CTERM"/>
    <property type="match status" value="1"/>
</dbReference>
<dbReference type="HOGENOM" id="CLU_005854_3_1_3"/>
<dbReference type="InterPro" id="IPR036907">
    <property type="entry name" value="5'-Nucleotdase_C_sf"/>
</dbReference>
<accession>B1WVH9</accession>
<dbReference type="InterPro" id="IPR008334">
    <property type="entry name" value="5'-Nucleotdase_C"/>
</dbReference>
<dbReference type="eggNOG" id="COG0737">
    <property type="taxonomic scope" value="Bacteria"/>
</dbReference>
<dbReference type="PRINTS" id="PR01607">
    <property type="entry name" value="APYRASEFAMLY"/>
</dbReference>
<evidence type="ECO:0000259" key="3">
    <source>
        <dbReference type="Pfam" id="PF07589"/>
    </source>
</evidence>
<sequence>MFSKQQYTLIFASVLSWGVLFNHQTAYPFTVTILHNNDGESQLLNAGSGIENFGGVDRFTTLVNDLRNNATTDAVLTLSSGDNFLAGPEFNASLATGSMGSRIYYDALALGNIGYDAIILGNHDFDFGPDLLADFIAFYNNNTVNAAPYLSANLDFSGEANLQNLVNMGQIASSAIVEKGGQKIGIIGATTPNLPFISSPGNVSVNQDVKTVVQGEIDRLTTEEGVNKIILVSHLQGVNEDEALISQLQGVDIAIAGGGDEILANPDDQLVPGDSRQDDYPRIVQDINGNDVPLVTTAGNYKYVGQLVVEFDDNGELLSIDAGSGPVVVAGTGAIAGDGNPVTQTVVGDPTVQSQINDPVQNFVDSLANNIIAVSEVNLDGRRNAIRSQETNEGNLVADAILFQANQSAAGFGLGSVDIALTNGGGIRNDTIIPAGDISELDTFDILPFGNFVSIFPEITPTQLKTILENAVASISLMDNEANIDGASGTGRFAQIAGFNFTYNPTETPIEIDGDGNITIPGSRIIDVTLEDGTKLIEKGRILGNAPSVSVATVDFLARGGDQYPFGDTPFTNVGVTYQQALANYIESSLGLNGVISAADYPEGGEGRISLTTQTVVSTPEPSSLLGLGLLVLGFVVKRKVLK</sequence>
<dbReference type="AlphaFoldDB" id="B1WVH9"/>
<dbReference type="InterPro" id="IPR006179">
    <property type="entry name" value="5_nucleotidase/apyrase"/>
</dbReference>
<gene>
    <name evidence="4" type="ordered locus">cce_4621</name>
</gene>
<keyword evidence="1" id="KW-0378">Hydrolase</keyword>
<evidence type="ECO:0000313" key="5">
    <source>
        <dbReference type="Proteomes" id="UP000001203"/>
    </source>
</evidence>
<dbReference type="PANTHER" id="PTHR11575">
    <property type="entry name" value="5'-NUCLEOTIDASE-RELATED"/>
    <property type="match status" value="1"/>
</dbReference>
<dbReference type="GO" id="GO:0009166">
    <property type="term" value="P:nucleotide catabolic process"/>
    <property type="evidence" value="ECO:0007669"/>
    <property type="project" value="InterPro"/>
</dbReference>
<feature type="domain" description="5'-Nucleotidase C-terminal" evidence="2">
    <location>
        <begin position="372"/>
        <end position="565"/>
    </location>
</feature>
<dbReference type="InterPro" id="IPR013424">
    <property type="entry name" value="Ice-binding_C"/>
</dbReference>
<dbReference type="KEGG" id="cyt:cce_4621"/>
<dbReference type="Pfam" id="PF02872">
    <property type="entry name" value="5_nucleotid_C"/>
    <property type="match status" value="1"/>
</dbReference>
<dbReference type="SUPFAM" id="SSF56300">
    <property type="entry name" value="Metallo-dependent phosphatases"/>
    <property type="match status" value="1"/>
</dbReference>
<dbReference type="NCBIfam" id="TIGR02595">
    <property type="entry name" value="PEP_CTERM"/>
    <property type="match status" value="1"/>
</dbReference>
<dbReference type="GO" id="GO:0000166">
    <property type="term" value="F:nucleotide binding"/>
    <property type="evidence" value="ECO:0007669"/>
    <property type="project" value="UniProtKB-KW"/>
</dbReference>
<evidence type="ECO:0000313" key="4">
    <source>
        <dbReference type="EMBL" id="ACB53969.1"/>
    </source>
</evidence>
<keyword evidence="5" id="KW-1185">Reference proteome</keyword>
<proteinExistence type="inferred from homology"/>
<dbReference type="EMBL" id="CP000806">
    <property type="protein sequence ID" value="ACB53969.1"/>
    <property type="molecule type" value="Genomic_DNA"/>
</dbReference>
<dbReference type="Gene3D" id="3.60.21.10">
    <property type="match status" value="1"/>
</dbReference>
<dbReference type="SUPFAM" id="SSF55816">
    <property type="entry name" value="5'-nucleotidase (syn. UDP-sugar hydrolase), C-terminal domain"/>
    <property type="match status" value="1"/>
</dbReference>
<feature type="domain" description="Ice-binding protein C-terminal" evidence="3">
    <location>
        <begin position="618"/>
        <end position="640"/>
    </location>
</feature>
<dbReference type="Proteomes" id="UP000001203">
    <property type="component" value="Chromosome circular"/>
</dbReference>